<feature type="region of interest" description="Disordered" evidence="1">
    <location>
        <begin position="1"/>
        <end position="20"/>
    </location>
</feature>
<proteinExistence type="predicted"/>
<evidence type="ECO:0000313" key="3">
    <source>
        <dbReference type="Proteomes" id="UP000271624"/>
    </source>
</evidence>
<evidence type="ECO:0000256" key="1">
    <source>
        <dbReference type="SAM" id="MobiDB-lite"/>
    </source>
</evidence>
<reference evidence="2" key="1">
    <citation type="submission" date="2018-12" db="EMBL/GenBank/DDBJ databases">
        <authorList>
            <person name="Will S."/>
            <person name="Neumann-Schaal M."/>
            <person name="Henke P."/>
        </authorList>
    </citation>
    <scope>NUCLEOTIDE SEQUENCE</scope>
    <source>
        <strain evidence="2">PCC 7102</strain>
    </source>
</reference>
<dbReference type="Proteomes" id="UP000271624">
    <property type="component" value="Unassembled WGS sequence"/>
</dbReference>
<protein>
    <submittedName>
        <fullName evidence="2">Uncharacterized protein</fullName>
    </submittedName>
</protein>
<dbReference type="EMBL" id="RSCL01000003">
    <property type="protein sequence ID" value="RUT08157.1"/>
    <property type="molecule type" value="Genomic_DNA"/>
</dbReference>
<dbReference type="AlphaFoldDB" id="A0A433VPY7"/>
<sequence>MSKKSASTKTQGKPKLGEQIRNIADRLKQETEIQKKATSRILGAAAQISANHEQLIDEVVEMVREDLEQQTQASKSHIYTVEILKQQFKTLREAKDNFKLKATSWESLANKLNETSSQKLIGEGKLQLHQVLEINNIQKPECEPINIKGLTIHLEADVAEIFPNSQAVNEALRFLIRVTNKNPAL</sequence>
<dbReference type="OrthoDB" id="532567at2"/>
<name>A0A433VPY7_9CYAN</name>
<comment type="caution">
    <text evidence="2">The sequence shown here is derived from an EMBL/GenBank/DDBJ whole genome shotgun (WGS) entry which is preliminary data.</text>
</comment>
<accession>A0A433VPY7</accession>
<reference evidence="2" key="2">
    <citation type="journal article" date="2019" name="Genome Biol. Evol.">
        <title>Day and night: Metabolic profiles and evolutionary relationships of six axenic non-marine cyanobacteria.</title>
        <authorList>
            <person name="Will S.E."/>
            <person name="Henke P."/>
            <person name="Boedeker C."/>
            <person name="Huang S."/>
            <person name="Brinkmann H."/>
            <person name="Rohde M."/>
            <person name="Jarek M."/>
            <person name="Friedl T."/>
            <person name="Seufert S."/>
            <person name="Schumacher M."/>
            <person name="Overmann J."/>
            <person name="Neumann-Schaal M."/>
            <person name="Petersen J."/>
        </authorList>
    </citation>
    <scope>NUCLEOTIDE SEQUENCE [LARGE SCALE GENOMIC DNA]</scope>
    <source>
        <strain evidence="2">PCC 7102</strain>
    </source>
</reference>
<gene>
    <name evidence="2" type="ORF">DSM106972_013250</name>
</gene>
<keyword evidence="3" id="KW-1185">Reference proteome</keyword>
<dbReference type="RefSeq" id="WP_127080007.1">
    <property type="nucleotide sequence ID" value="NZ_RSCL01000003.1"/>
</dbReference>
<evidence type="ECO:0000313" key="2">
    <source>
        <dbReference type="EMBL" id="RUT08157.1"/>
    </source>
</evidence>
<feature type="compositionally biased region" description="Polar residues" evidence="1">
    <location>
        <begin position="1"/>
        <end position="11"/>
    </location>
</feature>
<organism evidence="2 3">
    <name type="scientific">Dulcicalothrix desertica PCC 7102</name>
    <dbReference type="NCBI Taxonomy" id="232991"/>
    <lineage>
        <taxon>Bacteria</taxon>
        <taxon>Bacillati</taxon>
        <taxon>Cyanobacteriota</taxon>
        <taxon>Cyanophyceae</taxon>
        <taxon>Nostocales</taxon>
        <taxon>Calotrichaceae</taxon>
        <taxon>Dulcicalothrix</taxon>
    </lineage>
</organism>